<dbReference type="KEGG" id="nch:A0U93_02460"/>
<dbReference type="PANTHER" id="PTHR32309">
    <property type="entry name" value="TYROSINE-PROTEIN KINASE"/>
    <property type="match status" value="1"/>
</dbReference>
<evidence type="ECO:0000313" key="2">
    <source>
        <dbReference type="EMBL" id="AQS89218.1"/>
    </source>
</evidence>
<accession>A0A1U9KTQ3</accession>
<feature type="transmembrane region" description="Helical" evidence="1">
    <location>
        <begin position="9"/>
        <end position="28"/>
    </location>
</feature>
<reference evidence="2 3" key="1">
    <citation type="submission" date="2016-03" db="EMBL/GenBank/DDBJ databases">
        <title>Acetic acid bacteria sequencing.</title>
        <authorList>
            <person name="Brandt J."/>
            <person name="Jakob F."/>
            <person name="Vogel R.F."/>
        </authorList>
    </citation>
    <scope>NUCLEOTIDE SEQUENCE [LARGE SCALE GENOMIC DNA]</scope>
    <source>
        <strain evidence="2 3">NBRC 101099</strain>
    </source>
</reference>
<dbReference type="STRING" id="320497.A0U93_02460"/>
<proteinExistence type="predicted"/>
<evidence type="ECO:0000313" key="3">
    <source>
        <dbReference type="Proteomes" id="UP000188604"/>
    </source>
</evidence>
<organism evidence="2 3">
    <name type="scientific">Neoasaia chiangmaiensis</name>
    <dbReference type="NCBI Taxonomy" id="320497"/>
    <lineage>
        <taxon>Bacteria</taxon>
        <taxon>Pseudomonadati</taxon>
        <taxon>Pseudomonadota</taxon>
        <taxon>Alphaproteobacteria</taxon>
        <taxon>Acetobacterales</taxon>
        <taxon>Acetobacteraceae</taxon>
        <taxon>Neoasaia</taxon>
    </lineage>
</organism>
<protein>
    <recommendedName>
        <fullName evidence="4">Capsule biosynthesis protein</fullName>
    </recommendedName>
</protein>
<dbReference type="GO" id="GO:0005886">
    <property type="term" value="C:plasma membrane"/>
    <property type="evidence" value="ECO:0007669"/>
    <property type="project" value="TreeGrafter"/>
</dbReference>
<dbReference type="GO" id="GO:0004713">
    <property type="term" value="F:protein tyrosine kinase activity"/>
    <property type="evidence" value="ECO:0007669"/>
    <property type="project" value="TreeGrafter"/>
</dbReference>
<gene>
    <name evidence="2" type="ORF">A0U93_02460</name>
</gene>
<dbReference type="InterPro" id="IPR050445">
    <property type="entry name" value="Bact_polysacc_biosynth/exp"/>
</dbReference>
<evidence type="ECO:0008006" key="4">
    <source>
        <dbReference type="Google" id="ProtNLM"/>
    </source>
</evidence>
<keyword evidence="3" id="KW-1185">Reference proteome</keyword>
<sequence>MALALRRRAPFLVVVVAPTILATFYYAAIATPQYISEAQFVVRGQNNQSSGALAGLMSITGSGGGSSEDTYAVQDYIMSRDAAREMLDKEHIDRVYSVPQADFLARFPNFYTLKSFEHFFSYYKRHVLAELDTTSGLSTLQVRTFTASDSQRIARALLNASERLVNKMNERQRQNLVASSLRERDDVVAHLRDLSKQIDAYRNQVAMLDPNKQSEPMLKDIATLQTMLITTQLQVEQLQATAPNSPLITVYQHRIAALADQIAHAATGVTGDDRSMVPKISAYDDLLLQRTLAEKELVTTTAALDSARAQADKQQLYLDEVTQPNLPDYPLYPRSLTNIAIVFLTMGALYVMASLIIAGAREHKIH</sequence>
<dbReference type="PANTHER" id="PTHR32309:SF13">
    <property type="entry name" value="FERRIC ENTEROBACTIN TRANSPORT PROTEIN FEPE"/>
    <property type="match status" value="1"/>
</dbReference>
<keyword evidence="1" id="KW-0472">Membrane</keyword>
<evidence type="ECO:0000256" key="1">
    <source>
        <dbReference type="SAM" id="Phobius"/>
    </source>
</evidence>
<keyword evidence="1" id="KW-0812">Transmembrane</keyword>
<feature type="transmembrane region" description="Helical" evidence="1">
    <location>
        <begin position="339"/>
        <end position="360"/>
    </location>
</feature>
<name>A0A1U9KTQ3_9PROT</name>
<dbReference type="Proteomes" id="UP000188604">
    <property type="component" value="Chromosome"/>
</dbReference>
<dbReference type="AlphaFoldDB" id="A0A1U9KTQ3"/>
<keyword evidence="1" id="KW-1133">Transmembrane helix</keyword>
<dbReference type="EMBL" id="CP014691">
    <property type="protein sequence ID" value="AQS89218.1"/>
    <property type="molecule type" value="Genomic_DNA"/>
</dbReference>